<evidence type="ECO:0000256" key="1">
    <source>
        <dbReference type="ARBA" id="ARBA00003544"/>
    </source>
</evidence>
<dbReference type="AlphaFoldDB" id="A0A679IYC8"/>
<keyword evidence="5" id="KW-0233">DNA recombination</keyword>
<reference evidence="9" key="1">
    <citation type="submission" date="2019-12" db="EMBL/GenBank/DDBJ databases">
        <authorList>
            <person name="Cremers G."/>
        </authorList>
    </citation>
    <scope>NUCLEOTIDE SEQUENCE</scope>
    <source>
        <strain evidence="9">Mbul1</strain>
    </source>
</reference>
<dbReference type="PANTHER" id="PTHR35604:SF2">
    <property type="entry name" value="TRANSPOSASE INSH FOR INSERTION SEQUENCE ELEMENT IS5A-RELATED"/>
    <property type="match status" value="1"/>
</dbReference>
<evidence type="ECO:0000256" key="5">
    <source>
        <dbReference type="ARBA" id="ARBA00023172"/>
    </source>
</evidence>
<keyword evidence="3" id="KW-0815">Transposition</keyword>
<dbReference type="GO" id="GO:0006313">
    <property type="term" value="P:DNA transposition"/>
    <property type="evidence" value="ECO:0007669"/>
    <property type="project" value="InterPro"/>
</dbReference>
<evidence type="ECO:0000259" key="8">
    <source>
        <dbReference type="Pfam" id="PF05598"/>
    </source>
</evidence>
<proteinExistence type="inferred from homology"/>
<dbReference type="PANTHER" id="PTHR35604">
    <property type="entry name" value="TRANSPOSASE INSH FOR INSERTION SEQUENCE ELEMENT IS5A-RELATED"/>
    <property type="match status" value="1"/>
</dbReference>
<dbReference type="InterPro" id="IPR008490">
    <property type="entry name" value="Transposase_InsH_N"/>
</dbReference>
<accession>A0A679IYC8</accession>
<sequence>MRGREERSESLFSYVRLEERVPANHPLRPIRALADEVLAGLNGRFEALYSGMGRPSIPPEMLLRATLLQAFFSVRSERMLMEQIDYNLLFRWFVGLEMDAAVWHPTVFTHNRDRLLEADVAGAFLSGLMALRPVKRLLSSDHFSVDGTLIEAWASMKSFRPKDGSGEPPGPGRNGERDFRKETRSNETHASTTDPDARLYRKSAGQESRLCFMGHALMENRNGLVVDATLTHATGTAEREATLTMLDRRPRRHRITLGADKAYDVRAFVGDLRARRVTPHIAINGAVSKTGKPRKTAIDGCTTRHPGYAISLRCRKRVEEVFGWIKAQAGLAKVKVRSKPKVEAVFTFAAAAYNLVRLPKLLAQSAG</sequence>
<evidence type="ECO:0000259" key="7">
    <source>
        <dbReference type="Pfam" id="PF01609"/>
    </source>
</evidence>
<dbReference type="Pfam" id="PF05598">
    <property type="entry name" value="DUF772"/>
    <property type="match status" value="1"/>
</dbReference>
<protein>
    <recommendedName>
        <fullName evidence="10">Transposase IS4-like domain-containing protein</fullName>
    </recommendedName>
</protein>
<evidence type="ECO:0000256" key="3">
    <source>
        <dbReference type="ARBA" id="ARBA00022578"/>
    </source>
</evidence>
<feature type="region of interest" description="Disordered" evidence="6">
    <location>
        <begin position="160"/>
        <end position="200"/>
    </location>
</feature>
<dbReference type="NCBIfam" id="NF033581">
    <property type="entry name" value="transpos_IS5_4"/>
    <property type="match status" value="1"/>
</dbReference>
<keyword evidence="4" id="KW-0238">DNA-binding</keyword>
<evidence type="ECO:0008006" key="10">
    <source>
        <dbReference type="Google" id="ProtNLM"/>
    </source>
</evidence>
<gene>
    <name evidence="9" type="ORF">MBUL_01558</name>
</gene>
<dbReference type="EMBL" id="LR743504">
    <property type="protein sequence ID" value="CAA2102186.1"/>
    <property type="molecule type" value="Genomic_DNA"/>
</dbReference>
<evidence type="ECO:0000256" key="6">
    <source>
        <dbReference type="SAM" id="MobiDB-lite"/>
    </source>
</evidence>
<feature type="compositionally biased region" description="Basic and acidic residues" evidence="6">
    <location>
        <begin position="174"/>
        <end position="187"/>
    </location>
</feature>
<evidence type="ECO:0000256" key="2">
    <source>
        <dbReference type="ARBA" id="ARBA00010075"/>
    </source>
</evidence>
<dbReference type="Pfam" id="PF01609">
    <property type="entry name" value="DDE_Tnp_1"/>
    <property type="match status" value="1"/>
</dbReference>
<feature type="domain" description="Transposase InsH N-terminal" evidence="8">
    <location>
        <begin position="16"/>
        <end position="114"/>
    </location>
</feature>
<organism evidence="9">
    <name type="scientific">Methylobacterium bullatum</name>
    <dbReference type="NCBI Taxonomy" id="570505"/>
    <lineage>
        <taxon>Bacteria</taxon>
        <taxon>Pseudomonadati</taxon>
        <taxon>Pseudomonadota</taxon>
        <taxon>Alphaproteobacteria</taxon>
        <taxon>Hyphomicrobiales</taxon>
        <taxon>Methylobacteriaceae</taxon>
        <taxon>Methylobacterium</taxon>
    </lineage>
</organism>
<dbReference type="InterPro" id="IPR047959">
    <property type="entry name" value="Transpos_IS5"/>
</dbReference>
<dbReference type="GO" id="GO:0003677">
    <property type="term" value="F:DNA binding"/>
    <property type="evidence" value="ECO:0007669"/>
    <property type="project" value="UniProtKB-KW"/>
</dbReference>
<dbReference type="InterPro" id="IPR002559">
    <property type="entry name" value="Transposase_11"/>
</dbReference>
<feature type="domain" description="Transposase IS4-like" evidence="7">
    <location>
        <begin position="192"/>
        <end position="355"/>
    </location>
</feature>
<name>A0A679IYC8_9HYPH</name>
<evidence type="ECO:0000313" key="9">
    <source>
        <dbReference type="EMBL" id="CAA2102186.1"/>
    </source>
</evidence>
<evidence type="ECO:0000256" key="4">
    <source>
        <dbReference type="ARBA" id="ARBA00023125"/>
    </source>
</evidence>
<comment type="function">
    <text evidence="1">Involved in the transposition of the insertion sequence IS5.</text>
</comment>
<dbReference type="GO" id="GO:0004803">
    <property type="term" value="F:transposase activity"/>
    <property type="evidence" value="ECO:0007669"/>
    <property type="project" value="InterPro"/>
</dbReference>
<comment type="similarity">
    <text evidence="2">Belongs to the transposase 11 family.</text>
</comment>